<organism evidence="1 2">
    <name type="scientific">Rhizobium rhizogenes</name>
    <name type="common">Agrobacterium rhizogenes</name>
    <dbReference type="NCBI Taxonomy" id="359"/>
    <lineage>
        <taxon>Bacteria</taxon>
        <taxon>Pseudomonadati</taxon>
        <taxon>Pseudomonadota</taxon>
        <taxon>Alphaproteobacteria</taxon>
        <taxon>Hyphomicrobiales</taxon>
        <taxon>Rhizobiaceae</taxon>
        <taxon>Rhizobium/Agrobacterium group</taxon>
        <taxon>Rhizobium</taxon>
    </lineage>
</organism>
<dbReference type="EMBL" id="SGOB01000004">
    <property type="protein sequence ID" value="TRA87241.1"/>
    <property type="molecule type" value="Genomic_DNA"/>
</dbReference>
<reference evidence="1 2" key="1">
    <citation type="journal article" date="2019" name="Appl. Microbiol. Biotechnol.">
        <title>Differential efficiency of wild type rhizogenic strains for rol gene transformation of plants.</title>
        <authorList>
            <person name="Desmet S."/>
            <person name="De Keyser E."/>
            <person name="Van Vaerenbergh J."/>
            <person name="Baeyen S."/>
            <person name="Van Huylenbroeck J."/>
            <person name="Geelen D."/>
            <person name="Dhooghe E."/>
        </authorList>
    </citation>
    <scope>NUCLEOTIDE SEQUENCE [LARGE SCALE GENOMIC DNA]</scope>
    <source>
        <strain evidence="1 2">B 4.1</strain>
    </source>
</reference>
<sequence>MWWKVLHLPGRASFDRNAGRSVTAFSRQLPDRPFPLLAIAGRLSGTRFARTTLVDAGSRSAKGAARIALPFRLQGNDAAKWTGGDMRGKVLR</sequence>
<dbReference type="AlphaFoldDB" id="A0AA94VB19"/>
<dbReference type="Proteomes" id="UP000320858">
    <property type="component" value="Unassembled WGS sequence"/>
</dbReference>
<evidence type="ECO:0000313" key="2">
    <source>
        <dbReference type="Proteomes" id="UP000320858"/>
    </source>
</evidence>
<evidence type="ECO:0000313" key="1">
    <source>
        <dbReference type="EMBL" id="TRA87241.1"/>
    </source>
</evidence>
<name>A0AA94VB19_RHIRH</name>
<protein>
    <submittedName>
        <fullName evidence="1">Uncharacterized protein</fullName>
    </submittedName>
</protein>
<comment type="caution">
    <text evidence="1">The sequence shown here is derived from an EMBL/GenBank/DDBJ whole genome shotgun (WGS) entry which is preliminary data.</text>
</comment>
<gene>
    <name evidence="1" type="ORF">EXN24_17855</name>
</gene>
<accession>A0AA94VB19</accession>
<proteinExistence type="predicted"/>